<dbReference type="PANTHER" id="PTHR13832:SF792">
    <property type="entry name" value="GM14286P"/>
    <property type="match status" value="1"/>
</dbReference>
<dbReference type="PANTHER" id="PTHR13832">
    <property type="entry name" value="PROTEIN PHOSPHATASE 2C"/>
    <property type="match status" value="1"/>
</dbReference>
<sequence length="449" mass="48667">MGWPGAGPFIYTILPEPFLSSELARLSNSSSERLSDGIRVDSLTFQPCLLEEERSQDRLFTQEIPFGLLTGIFDGHFGHEVADLAVAHLPGLVATALDQACANNGGSLKPEDVSKILSEQIVAFDAKMASDIKDLFPSDLSAIEKMDPDEVSKIIEDLDVTGSNHAKVLRGMRGSTALLALVDKQRENLWIANLGDCQAVMGSKTRSGRWIATPITVNHSGTNPDEVLAVRNQHPGEPLCIVNGRVLGSLAVTRALGDFVFKLPPIYTSKIFLGAERDFALDIKYGLLPRCRTPPYISNIPDVFHLVLPPLPSSTVEDGKEDDVVDRFLILCSDGLISKSLLSAGYRPSDPRSMSTVAAQTFERETIEGWVRVAGARIDAANASSTEDANPGVKVVRGDLKGDVAGDNLALAILRDILGGDDADQVSQVMTVEMRERFMDDTTIQVIRL</sequence>
<proteinExistence type="predicted"/>
<dbReference type="Pfam" id="PF00481">
    <property type="entry name" value="PP2C"/>
    <property type="match status" value="1"/>
</dbReference>
<keyword evidence="3" id="KW-1185">Reference proteome</keyword>
<dbReference type="CDD" id="cd00143">
    <property type="entry name" value="PP2Cc"/>
    <property type="match status" value="1"/>
</dbReference>
<organism evidence="2 3">
    <name type="scientific">Hydnum rufescens UP504</name>
    <dbReference type="NCBI Taxonomy" id="1448309"/>
    <lineage>
        <taxon>Eukaryota</taxon>
        <taxon>Fungi</taxon>
        <taxon>Dikarya</taxon>
        <taxon>Basidiomycota</taxon>
        <taxon>Agaricomycotina</taxon>
        <taxon>Agaricomycetes</taxon>
        <taxon>Cantharellales</taxon>
        <taxon>Hydnaceae</taxon>
        <taxon>Hydnum</taxon>
    </lineage>
</organism>
<dbReference type="Proteomes" id="UP000886523">
    <property type="component" value="Unassembled WGS sequence"/>
</dbReference>
<dbReference type="Gene3D" id="3.60.40.10">
    <property type="entry name" value="PPM-type phosphatase domain"/>
    <property type="match status" value="1"/>
</dbReference>
<dbReference type="SMART" id="SM00332">
    <property type="entry name" value="PP2Cc"/>
    <property type="match status" value="1"/>
</dbReference>
<dbReference type="AlphaFoldDB" id="A0A9P6DZY7"/>
<name>A0A9P6DZY7_9AGAM</name>
<dbReference type="InterPro" id="IPR036457">
    <property type="entry name" value="PPM-type-like_dom_sf"/>
</dbReference>
<evidence type="ECO:0000313" key="2">
    <source>
        <dbReference type="EMBL" id="KAF9516475.1"/>
    </source>
</evidence>
<dbReference type="OrthoDB" id="19329at2759"/>
<dbReference type="GO" id="GO:0004722">
    <property type="term" value="F:protein serine/threonine phosphatase activity"/>
    <property type="evidence" value="ECO:0007669"/>
    <property type="project" value="InterPro"/>
</dbReference>
<gene>
    <name evidence="2" type="ORF">BS47DRAFT_1340814</name>
</gene>
<dbReference type="SUPFAM" id="SSF81606">
    <property type="entry name" value="PP2C-like"/>
    <property type="match status" value="1"/>
</dbReference>
<comment type="caution">
    <text evidence="2">The sequence shown here is derived from an EMBL/GenBank/DDBJ whole genome shotgun (WGS) entry which is preliminary data.</text>
</comment>
<dbReference type="PROSITE" id="PS51746">
    <property type="entry name" value="PPM_2"/>
    <property type="match status" value="1"/>
</dbReference>
<feature type="domain" description="PPM-type phosphatase" evidence="1">
    <location>
        <begin position="37"/>
        <end position="449"/>
    </location>
</feature>
<reference evidence="2" key="1">
    <citation type="journal article" date="2020" name="Nat. Commun.">
        <title>Large-scale genome sequencing of mycorrhizal fungi provides insights into the early evolution of symbiotic traits.</title>
        <authorList>
            <person name="Miyauchi S."/>
            <person name="Kiss E."/>
            <person name="Kuo A."/>
            <person name="Drula E."/>
            <person name="Kohler A."/>
            <person name="Sanchez-Garcia M."/>
            <person name="Morin E."/>
            <person name="Andreopoulos B."/>
            <person name="Barry K.W."/>
            <person name="Bonito G."/>
            <person name="Buee M."/>
            <person name="Carver A."/>
            <person name="Chen C."/>
            <person name="Cichocki N."/>
            <person name="Clum A."/>
            <person name="Culley D."/>
            <person name="Crous P.W."/>
            <person name="Fauchery L."/>
            <person name="Girlanda M."/>
            <person name="Hayes R.D."/>
            <person name="Keri Z."/>
            <person name="LaButti K."/>
            <person name="Lipzen A."/>
            <person name="Lombard V."/>
            <person name="Magnuson J."/>
            <person name="Maillard F."/>
            <person name="Murat C."/>
            <person name="Nolan M."/>
            <person name="Ohm R.A."/>
            <person name="Pangilinan J."/>
            <person name="Pereira M.F."/>
            <person name="Perotto S."/>
            <person name="Peter M."/>
            <person name="Pfister S."/>
            <person name="Riley R."/>
            <person name="Sitrit Y."/>
            <person name="Stielow J.B."/>
            <person name="Szollosi G."/>
            <person name="Zifcakova L."/>
            <person name="Stursova M."/>
            <person name="Spatafora J.W."/>
            <person name="Tedersoo L."/>
            <person name="Vaario L.M."/>
            <person name="Yamada A."/>
            <person name="Yan M."/>
            <person name="Wang P."/>
            <person name="Xu J."/>
            <person name="Bruns T."/>
            <person name="Baldrian P."/>
            <person name="Vilgalys R."/>
            <person name="Dunand C."/>
            <person name="Henrissat B."/>
            <person name="Grigoriev I.V."/>
            <person name="Hibbett D."/>
            <person name="Nagy L.G."/>
            <person name="Martin F.M."/>
        </authorList>
    </citation>
    <scope>NUCLEOTIDE SEQUENCE</scope>
    <source>
        <strain evidence="2">UP504</strain>
    </source>
</reference>
<dbReference type="EMBL" id="MU128939">
    <property type="protein sequence ID" value="KAF9516475.1"/>
    <property type="molecule type" value="Genomic_DNA"/>
</dbReference>
<protein>
    <recommendedName>
        <fullName evidence="1">PPM-type phosphatase domain-containing protein</fullName>
    </recommendedName>
</protein>
<dbReference type="InterPro" id="IPR001932">
    <property type="entry name" value="PPM-type_phosphatase-like_dom"/>
</dbReference>
<accession>A0A9P6DZY7</accession>
<dbReference type="InterPro" id="IPR015655">
    <property type="entry name" value="PP2C"/>
</dbReference>
<evidence type="ECO:0000259" key="1">
    <source>
        <dbReference type="PROSITE" id="PS51746"/>
    </source>
</evidence>
<evidence type="ECO:0000313" key="3">
    <source>
        <dbReference type="Proteomes" id="UP000886523"/>
    </source>
</evidence>